<evidence type="ECO:0000313" key="3">
    <source>
        <dbReference type="Proteomes" id="UP000315908"/>
    </source>
</evidence>
<comment type="caution">
    <text evidence="2">The sequence shown here is derived from an EMBL/GenBank/DDBJ whole genome shotgun (WGS) entry which is preliminary data.</text>
</comment>
<evidence type="ECO:0000313" key="2">
    <source>
        <dbReference type="EMBL" id="TWI13974.1"/>
    </source>
</evidence>
<feature type="chain" id="PRO_5021712396" evidence="1">
    <location>
        <begin position="27"/>
        <end position="291"/>
    </location>
</feature>
<accession>A0A562M208</accession>
<dbReference type="RefSeq" id="WP_145331240.1">
    <property type="nucleotide sequence ID" value="NZ_VLKR01000053.1"/>
</dbReference>
<dbReference type="AlphaFoldDB" id="A0A562M208"/>
<feature type="signal peptide" evidence="1">
    <location>
        <begin position="1"/>
        <end position="26"/>
    </location>
</feature>
<organism evidence="2 3">
    <name type="scientific">Sphingobacterium siyangense</name>
    <dbReference type="NCBI Taxonomy" id="459529"/>
    <lineage>
        <taxon>Bacteria</taxon>
        <taxon>Pseudomonadati</taxon>
        <taxon>Bacteroidota</taxon>
        <taxon>Sphingobacteriia</taxon>
        <taxon>Sphingobacteriales</taxon>
        <taxon>Sphingobacteriaceae</taxon>
        <taxon>Sphingobacterium</taxon>
    </lineage>
</organism>
<keyword evidence="1" id="KW-0732">Signal</keyword>
<proteinExistence type="predicted"/>
<sequence>MLKLKNKWYLLIILPMMALSCKSKIAAHQPIPPYSLADTVKPDWYRESYGQVVMIDNDFVTQKNGSYLIDLPLQIVPDSTYVFFLSTRIPLELLKRSTEFYPDLQHFVLIVPDWKYYDEVAKEASKNGMCIEPATTNFYYSIKREDGAVKVDSIRLSGEDNARFDFVKPISPKGMLTVYRRESYGSVCCPRDPKWDNVDKDELFIREFEHRSHLNVTKGRFVQMEGKEGEKSVYYTLPGLSSAQRLEFLADKYTEWVVNKDMEAKTFMPQLFTPQIVPMVTEGFNKMKELP</sequence>
<gene>
    <name evidence="2" type="ORF">IQ31_05401</name>
</gene>
<evidence type="ECO:0000256" key="1">
    <source>
        <dbReference type="SAM" id="SignalP"/>
    </source>
</evidence>
<dbReference type="PROSITE" id="PS51257">
    <property type="entry name" value="PROKAR_LIPOPROTEIN"/>
    <property type="match status" value="1"/>
</dbReference>
<dbReference type="OrthoDB" id="822112at2"/>
<dbReference type="EMBL" id="VLKR01000053">
    <property type="protein sequence ID" value="TWI13974.1"/>
    <property type="molecule type" value="Genomic_DNA"/>
</dbReference>
<name>A0A562M208_9SPHI</name>
<reference evidence="2 3" key="1">
    <citation type="journal article" date="2015" name="Stand. Genomic Sci.">
        <title>Genomic Encyclopedia of Bacterial and Archaeal Type Strains, Phase III: the genomes of soil and plant-associated and newly described type strains.</title>
        <authorList>
            <person name="Whitman W.B."/>
            <person name="Woyke T."/>
            <person name="Klenk H.P."/>
            <person name="Zhou Y."/>
            <person name="Lilburn T.G."/>
            <person name="Beck B.J."/>
            <person name="De Vos P."/>
            <person name="Vandamme P."/>
            <person name="Eisen J.A."/>
            <person name="Garrity G."/>
            <person name="Hugenholtz P."/>
            <person name="Kyrpides N.C."/>
        </authorList>
    </citation>
    <scope>NUCLEOTIDE SEQUENCE [LARGE SCALE GENOMIC DNA]</scope>
    <source>
        <strain evidence="2 3">CGMCC 1.6855</strain>
    </source>
</reference>
<protein>
    <submittedName>
        <fullName evidence="2">Uncharacterized protein</fullName>
    </submittedName>
</protein>
<dbReference type="Proteomes" id="UP000315908">
    <property type="component" value="Unassembled WGS sequence"/>
</dbReference>